<reference evidence="5 6" key="1">
    <citation type="submission" date="2018-03" db="EMBL/GenBank/DDBJ databases">
        <title>The draft genome of Mesorhizobium sp. 6GN-30.</title>
        <authorList>
            <person name="Liu L."/>
            <person name="Li L."/>
            <person name="Wang T."/>
            <person name="Zhang X."/>
            <person name="Liang L."/>
        </authorList>
    </citation>
    <scope>NUCLEOTIDE SEQUENCE [LARGE SCALE GENOMIC DNA]</scope>
    <source>
        <strain evidence="5 6">6GN30</strain>
    </source>
</reference>
<dbReference type="RefSeq" id="WP_106770136.1">
    <property type="nucleotide sequence ID" value="NZ_PXYK01000001.1"/>
</dbReference>
<evidence type="ECO:0000256" key="2">
    <source>
        <dbReference type="ARBA" id="ARBA00022729"/>
    </source>
</evidence>
<name>A0A2P7SSY5_9HYPH</name>
<organism evidence="5 6">
    <name type="scientific">Kumtagia ephedrae</name>
    <dbReference type="NCBI Taxonomy" id="2116701"/>
    <lineage>
        <taxon>Bacteria</taxon>
        <taxon>Pseudomonadati</taxon>
        <taxon>Pseudomonadota</taxon>
        <taxon>Alphaproteobacteria</taxon>
        <taxon>Hyphomicrobiales</taxon>
        <taxon>Phyllobacteriaceae</taxon>
        <taxon>Kumtagia</taxon>
    </lineage>
</organism>
<proteinExistence type="inferred from homology"/>
<keyword evidence="2 3" id="KW-0732">Signal</keyword>
<dbReference type="EMBL" id="PXYK01000001">
    <property type="protein sequence ID" value="PSJ65594.1"/>
    <property type="molecule type" value="Genomic_DNA"/>
</dbReference>
<evidence type="ECO:0000256" key="1">
    <source>
        <dbReference type="ARBA" id="ARBA00010062"/>
    </source>
</evidence>
<dbReference type="AlphaFoldDB" id="A0A2P7SSY5"/>
<feature type="chain" id="PRO_5015172138" evidence="3">
    <location>
        <begin position="25"/>
        <end position="350"/>
    </location>
</feature>
<comment type="similarity">
    <text evidence="1">Belongs to the leucine-binding protein family.</text>
</comment>
<dbReference type="CDD" id="cd06342">
    <property type="entry name" value="PBP1_ABC_LIVBP-like"/>
    <property type="match status" value="1"/>
</dbReference>
<evidence type="ECO:0000313" key="6">
    <source>
        <dbReference type="Proteomes" id="UP000241229"/>
    </source>
</evidence>
<feature type="domain" description="Leucine-binding protein" evidence="4">
    <location>
        <begin position="25"/>
        <end position="310"/>
    </location>
</feature>
<protein>
    <submittedName>
        <fullName evidence="5">ABC transporter substrate-binding protein</fullName>
    </submittedName>
</protein>
<feature type="signal peptide" evidence="3">
    <location>
        <begin position="1"/>
        <end position="24"/>
    </location>
</feature>
<dbReference type="Gene3D" id="3.40.50.2300">
    <property type="match status" value="2"/>
</dbReference>
<evidence type="ECO:0000313" key="5">
    <source>
        <dbReference type="EMBL" id="PSJ65594.1"/>
    </source>
</evidence>
<dbReference type="SUPFAM" id="SSF53822">
    <property type="entry name" value="Periplasmic binding protein-like I"/>
    <property type="match status" value="1"/>
</dbReference>
<evidence type="ECO:0000256" key="3">
    <source>
        <dbReference type="SAM" id="SignalP"/>
    </source>
</evidence>
<sequence length="350" mass="36537">MLLAKTAMALLALVLAGEAARAEAVRIGVAAPLSGPSELLGRQLVNGARAAAGDAMLDVADDACTGEGGAAAARRFAEAEVKIVVGFLCTEAIEAALPILKDAGIPTITPGVRTDSLTDRRDKTGWLVYRLAPRADAEGQAFASLLVPLWRDSLFAIVDDGTIYGRDLAETFRGAAERRALKAVFVDTYRPQMDNQIGLVGRLRRAGAVNVMVGGDRDDVAAMTRDAAALGAPLTFAGGETLRSASNGVALAAGTLMIGLPEWSDIADQASLVALAERHVVPDGYVLPAYAAMQVAVAAVQAEPSGTPTLAGPYDTALGRIMFDGKGDLSANPYRLFRYDGTRFVPLEEP</sequence>
<comment type="caution">
    <text evidence="5">The sequence shown here is derived from an EMBL/GenBank/DDBJ whole genome shotgun (WGS) entry which is preliminary data.</text>
</comment>
<keyword evidence="6" id="KW-1185">Reference proteome</keyword>
<dbReference type="PANTHER" id="PTHR47151:SF2">
    <property type="entry name" value="AMINO ACID BINDING PROTEIN"/>
    <property type="match status" value="1"/>
</dbReference>
<dbReference type="PANTHER" id="PTHR47151">
    <property type="entry name" value="LEU/ILE/VAL-BINDING ABC TRANSPORTER SUBUNIT"/>
    <property type="match status" value="1"/>
</dbReference>
<accession>A0A2P7SSY5</accession>
<evidence type="ECO:0000259" key="4">
    <source>
        <dbReference type="Pfam" id="PF13458"/>
    </source>
</evidence>
<dbReference type="OrthoDB" id="8439308at2"/>
<dbReference type="InterPro" id="IPR028082">
    <property type="entry name" value="Peripla_BP_I"/>
</dbReference>
<dbReference type="Pfam" id="PF13458">
    <property type="entry name" value="Peripla_BP_6"/>
    <property type="match status" value="1"/>
</dbReference>
<gene>
    <name evidence="5" type="ORF">C7I84_00205</name>
</gene>
<dbReference type="Proteomes" id="UP000241229">
    <property type="component" value="Unassembled WGS sequence"/>
</dbReference>
<dbReference type="InterPro" id="IPR028081">
    <property type="entry name" value="Leu-bd"/>
</dbReference>